<organism evidence="1 2">
    <name type="scientific">Brevibacillus formosus</name>
    <dbReference type="NCBI Taxonomy" id="54913"/>
    <lineage>
        <taxon>Bacteria</taxon>
        <taxon>Bacillati</taxon>
        <taxon>Bacillota</taxon>
        <taxon>Bacilli</taxon>
        <taxon>Bacillales</taxon>
        <taxon>Paenibacillaceae</taxon>
        <taxon>Brevibacillus</taxon>
    </lineage>
</organism>
<reference evidence="1 2" key="1">
    <citation type="submission" date="2016-11" db="EMBL/GenBank/DDBJ databases">
        <authorList>
            <person name="Jaros S."/>
            <person name="Januszkiewicz K."/>
            <person name="Wedrychowicz H."/>
        </authorList>
    </citation>
    <scope>NUCLEOTIDE SEQUENCE [LARGE SCALE GENOMIC DNA]</scope>
    <source>
        <strain evidence="1 2">NF2</strain>
    </source>
</reference>
<dbReference type="EMBL" id="CP018145">
    <property type="protein sequence ID" value="ASJ56394.1"/>
    <property type="molecule type" value="Genomic_DNA"/>
</dbReference>
<accession>A0A220MMM9</accession>
<name>A0A220MMM9_9BACL</name>
<evidence type="ECO:0000313" key="2">
    <source>
        <dbReference type="Proteomes" id="UP000197781"/>
    </source>
</evidence>
<gene>
    <name evidence="1" type="ORF">BP422_24195</name>
</gene>
<dbReference type="Proteomes" id="UP000197781">
    <property type="component" value="Chromosome"/>
</dbReference>
<dbReference type="RefSeq" id="WP_088909969.1">
    <property type="nucleotide sequence ID" value="NZ_CP018145.1"/>
</dbReference>
<proteinExistence type="predicted"/>
<dbReference type="KEGG" id="bfm:BP422_24195"/>
<protein>
    <submittedName>
        <fullName evidence="1">Uncharacterized protein</fullName>
    </submittedName>
</protein>
<sequence length="120" mass="13901">MSDVQHVINSIKKNDVTEEDLIHYLDSSNILIKANAIFQIVRLKFHDDITIEKLVCLAKKLDEEPKVIGSYNNALFALAALSWLETEQSLDRFEEIVKSIEPEKRILLSKLIEEKPYLYL</sequence>
<dbReference type="AlphaFoldDB" id="A0A220MMM9"/>
<evidence type="ECO:0000313" key="1">
    <source>
        <dbReference type="EMBL" id="ASJ56394.1"/>
    </source>
</evidence>